<dbReference type="AlphaFoldDB" id="A0EJK5"/>
<proteinExistence type="predicted"/>
<sequence length="183" mass="20329">MLSLAVVYLLYDKFSGEDTGLASTPESQTVQAVSPLEAYPQILIPEKWGDLFVTNSWTACQAGWVLQRSGHEQLGTDLIAASLDYVETTVYPLVVDKHLVALDICLAAVGETERAIEALERRLEHGHAFDNFPLQPTYSSIKDDPRFQAAWDKVDERVNKLRANERIALIHSLASKSVKFAGK</sequence>
<reference evidence="1" key="1">
    <citation type="journal article" date="2009" name="Appl. Microbiol. Biotechnol.">
        <title>Cloning and characterization of a new cold-active lipase from a deep-sea sediment metagenome.</title>
        <authorList>
            <person name="Jeon J.H."/>
            <person name="Kim J.T."/>
            <person name="Kim Y.J."/>
            <person name="Kim H.K."/>
            <person name="Lee H.S."/>
            <person name="Kang S.G."/>
            <person name="Kim S.J."/>
            <person name="Lee J.H."/>
        </authorList>
    </citation>
    <scope>NUCLEOTIDE SEQUENCE</scope>
</reference>
<organism evidence="1">
    <name type="scientific">uncultured bacterium pES01019D12</name>
    <dbReference type="NCBI Taxonomy" id="355333"/>
    <lineage>
        <taxon>Bacteria</taxon>
        <taxon>environmental samples</taxon>
    </lineage>
</organism>
<dbReference type="EMBL" id="DQ229155">
    <property type="protein sequence ID" value="ABB79941.1"/>
    <property type="molecule type" value="Genomic_DNA"/>
</dbReference>
<evidence type="ECO:0000313" key="1">
    <source>
        <dbReference type="EMBL" id="ABB79941.1"/>
    </source>
</evidence>
<accession>A0EJK5</accession>
<name>A0EJK5_9BACT</name>
<protein>
    <submittedName>
        <fullName evidence="1">3,4-dihydroxy-2-butanone 4-phosphate synthase</fullName>
    </submittedName>
</protein>